<evidence type="ECO:0000256" key="6">
    <source>
        <dbReference type="ARBA" id="ARBA00022833"/>
    </source>
</evidence>
<keyword evidence="8" id="KW-1015">Disulfide bond</keyword>
<dbReference type="InterPro" id="IPR024079">
    <property type="entry name" value="MetalloPept_cat_dom_sf"/>
</dbReference>
<keyword evidence="4" id="KW-0732">Signal</keyword>
<dbReference type="PANTHER" id="PTHR47466">
    <property type="match status" value="1"/>
</dbReference>
<evidence type="ECO:0000256" key="5">
    <source>
        <dbReference type="ARBA" id="ARBA00022801"/>
    </source>
</evidence>
<organism evidence="10 11">
    <name type="scientific">Winogradskyella ouciana</name>
    <dbReference type="NCBI Taxonomy" id="2608631"/>
    <lineage>
        <taxon>Bacteria</taxon>
        <taxon>Pseudomonadati</taxon>
        <taxon>Bacteroidota</taxon>
        <taxon>Flavobacteriia</taxon>
        <taxon>Flavobacteriales</taxon>
        <taxon>Flavobacteriaceae</taxon>
        <taxon>Winogradskyella</taxon>
    </lineage>
</organism>
<protein>
    <recommendedName>
        <fullName evidence="9">Peptidase M43 pregnancy-associated plasma-A domain-containing protein</fullName>
    </recommendedName>
</protein>
<reference evidence="10 11" key="1">
    <citation type="submission" date="2019-11" db="EMBL/GenBank/DDBJ databases">
        <title>Winogradskyella ouciana sp. nov., isolated from the hadal seawater of the Mariana Trench.</title>
        <authorList>
            <person name="Liu R."/>
        </authorList>
    </citation>
    <scope>NUCLEOTIDE SEQUENCE [LARGE SCALE GENOMIC DNA]</scope>
    <source>
        <strain evidence="10 11">ZXX205</strain>
    </source>
</reference>
<dbReference type="SUPFAM" id="SSF55486">
    <property type="entry name" value="Metalloproteases ('zincins'), catalytic domain"/>
    <property type="match status" value="2"/>
</dbReference>
<sequence length="1037" mass="117633">MKYISFYTILVVFSIFTLVNAQNFQDNVTNEIMGEFPSQWDLVAGMATVDQQDGYKFINFSHGSIIKPIINEQTDNYLSDDFTVEFDMFFGLTSSIYGQRVEIRFWDGIYGYRQDDIVYKPIILKRDGLETSWEHPQPGHAKNYLNELHTLEPVWRHVKIECKTGKLKIYLDEHLVLNIPRFKMQPTMVSIGGKINDSRHDAKVGFTNFSIVSTPKETKIAMIVDRKTNKVLDINTVANLQKLPDLRLIYPNTKTYFGTISGNHEVRPYEFSDVKKPDINIQNTDNQTVRPYEFSDIKKPQFIDINTYGRYTLLPEKEAQMVFNFEKEFITENLRFDSSELYVIKTSGNTLPGNYFETKTSLQTPTKTLTVKDNFLYVLPNQDAEHIGETEKNLETNTNTNINAPSISTNTPVLGNTDPNIQENIISSSQNQNMADDTCGAVPTEAQIQILADSSSLFNKRLKFLENFTVEDLRGLPTVQYIDGQFILPQQVRFSTSPTENYTIIPIAAHILRLSNRQGGLSLEDLYASVNRANELFDKYGVYLHLDKISFIDNDEMFNTSLVFGDDVDEEVEVLNIPNNNIEGKLNIYFVKNTKDVNNKSGWSWSSFPSESIRDQHIIMNNAAGGTVLVHEIGHWFNLLHTHEVDRTSLENINGDNCSTAGDYCCDTPADPGLNSTVVKNCIYTGAATDSSNNSYNPDPTNFMSYAPSLCKNVFSDDQIKRMYTAYLGMEEDRGYRFEVNGGIGQNIQTASLSPGWKAVEHFEIGNKTYMACFNDTTSEIAIHELRKHGQLGSKMDYKDYTSNMSFVGAFRKGLNNYLVLMNYSNGELGIIKLNSNGTLGAAQPYQVGFGWGSAFINANKYLVLFKREAGTATYTLNADGRLGEKIAENQHYYNSSHIVESFGQNMIFYNPNDGYARKASINQTGIFNLMTGDPTFVDNNWTTVTYAPILNNYGQKIPNIIFLDKNSGQIMQYNLTENWKIGENWYNSSKINGNIEPGFDTITPYDVFDGNRYRNYVMISNSTTGKILTYHLNNNL</sequence>
<keyword evidence="7" id="KW-0482">Metalloprotease</keyword>
<gene>
    <name evidence="10" type="ORF">F1003_03915</name>
</gene>
<dbReference type="GO" id="GO:0006508">
    <property type="term" value="P:proteolysis"/>
    <property type="evidence" value="ECO:0007669"/>
    <property type="project" value="UniProtKB-KW"/>
</dbReference>
<keyword evidence="6" id="KW-0862">Zinc</keyword>
<comment type="caution">
    <text evidence="10">The sequence shown here is derived from an EMBL/GenBank/DDBJ whole genome shotgun (WGS) entry which is preliminary data.</text>
</comment>
<evidence type="ECO:0000313" key="10">
    <source>
        <dbReference type="EMBL" id="MTE26072.1"/>
    </source>
</evidence>
<dbReference type="Gene3D" id="3.40.390.10">
    <property type="entry name" value="Collagenase (Catalytic Domain)"/>
    <property type="match status" value="1"/>
</dbReference>
<dbReference type="RefSeq" id="WP_155087906.1">
    <property type="nucleotide sequence ID" value="NZ_WJYA01000003.1"/>
</dbReference>
<evidence type="ECO:0000256" key="3">
    <source>
        <dbReference type="ARBA" id="ARBA00022723"/>
    </source>
</evidence>
<comment type="similarity">
    <text evidence="1">Belongs to the peptidase M43B family.</text>
</comment>
<dbReference type="PANTHER" id="PTHR47466:SF1">
    <property type="entry name" value="METALLOPROTEASE MEP1 (AFU_ORTHOLOGUE AFUA_1G07730)-RELATED"/>
    <property type="match status" value="1"/>
</dbReference>
<dbReference type="GO" id="GO:0046872">
    <property type="term" value="F:metal ion binding"/>
    <property type="evidence" value="ECO:0007669"/>
    <property type="project" value="UniProtKB-KW"/>
</dbReference>
<accession>A0A7K1G9U7</accession>
<proteinExistence type="inferred from homology"/>
<dbReference type="Pfam" id="PF05572">
    <property type="entry name" value="Peptidase_M43"/>
    <property type="match status" value="1"/>
</dbReference>
<evidence type="ECO:0000256" key="8">
    <source>
        <dbReference type="ARBA" id="ARBA00023157"/>
    </source>
</evidence>
<evidence type="ECO:0000256" key="2">
    <source>
        <dbReference type="ARBA" id="ARBA00022670"/>
    </source>
</evidence>
<keyword evidence="11" id="KW-1185">Reference proteome</keyword>
<keyword evidence="2" id="KW-0645">Protease</keyword>
<evidence type="ECO:0000259" key="9">
    <source>
        <dbReference type="Pfam" id="PF05572"/>
    </source>
</evidence>
<evidence type="ECO:0000256" key="4">
    <source>
        <dbReference type="ARBA" id="ARBA00022729"/>
    </source>
</evidence>
<dbReference type="InterPro" id="IPR008754">
    <property type="entry name" value="Peptidase_M43"/>
</dbReference>
<keyword evidence="3" id="KW-0479">Metal-binding</keyword>
<evidence type="ECO:0000313" key="11">
    <source>
        <dbReference type="Proteomes" id="UP000447545"/>
    </source>
</evidence>
<dbReference type="AlphaFoldDB" id="A0A7K1G9U7"/>
<name>A0A7K1G9U7_9FLAO</name>
<evidence type="ECO:0000256" key="7">
    <source>
        <dbReference type="ARBA" id="ARBA00023049"/>
    </source>
</evidence>
<evidence type="ECO:0000256" key="1">
    <source>
        <dbReference type="ARBA" id="ARBA00008721"/>
    </source>
</evidence>
<dbReference type="GO" id="GO:0008237">
    <property type="term" value="F:metallopeptidase activity"/>
    <property type="evidence" value="ECO:0007669"/>
    <property type="project" value="UniProtKB-KW"/>
</dbReference>
<keyword evidence="5" id="KW-0378">Hydrolase</keyword>
<dbReference type="Proteomes" id="UP000447545">
    <property type="component" value="Unassembled WGS sequence"/>
</dbReference>
<feature type="domain" description="Peptidase M43 pregnancy-associated plasma-A" evidence="9">
    <location>
        <begin position="626"/>
        <end position="725"/>
    </location>
</feature>
<dbReference type="EMBL" id="WJYA01000003">
    <property type="protein sequence ID" value="MTE26072.1"/>
    <property type="molecule type" value="Genomic_DNA"/>
</dbReference>